<dbReference type="EMBL" id="CP108341">
    <property type="protein sequence ID" value="WTW26453.1"/>
    <property type="molecule type" value="Genomic_DNA"/>
</dbReference>
<keyword evidence="2" id="KW-1185">Reference proteome</keyword>
<evidence type="ECO:0000313" key="2">
    <source>
        <dbReference type="Proteomes" id="UP001621512"/>
    </source>
</evidence>
<proteinExistence type="predicted"/>
<dbReference type="Proteomes" id="UP001621512">
    <property type="component" value="Chromosome"/>
</dbReference>
<gene>
    <name evidence="1" type="ORF">OHU35_10585</name>
</gene>
<evidence type="ECO:0000313" key="1">
    <source>
        <dbReference type="EMBL" id="WTW26453.1"/>
    </source>
</evidence>
<name>A0ABZ1MEV8_STREF</name>
<dbReference type="RefSeq" id="WP_405505206.1">
    <property type="nucleotide sequence ID" value="NZ_CP108341.1"/>
</dbReference>
<organism evidence="1 2">
    <name type="scientific">Streptomyces purpurascens</name>
    <dbReference type="NCBI Taxonomy" id="1924"/>
    <lineage>
        <taxon>Bacteria</taxon>
        <taxon>Bacillati</taxon>
        <taxon>Actinomycetota</taxon>
        <taxon>Actinomycetes</taxon>
        <taxon>Kitasatosporales</taxon>
        <taxon>Streptomycetaceae</taxon>
        <taxon>Streptomyces</taxon>
    </lineage>
</organism>
<sequence>MDDIFAMLDELLIDLGDVESLPPDLDFGHEAHWAPVELPAQLPGELTDLFELSDSPPLSDAETGDADDGIKWVMFPNPFHSEGP</sequence>
<reference evidence="1 2" key="1">
    <citation type="submission" date="2022-10" db="EMBL/GenBank/DDBJ databases">
        <title>The complete genomes of actinobacterial strains from the NBC collection.</title>
        <authorList>
            <person name="Joergensen T.S."/>
            <person name="Alvarez Arevalo M."/>
            <person name="Sterndorff E.B."/>
            <person name="Faurdal D."/>
            <person name="Vuksanovic O."/>
            <person name="Mourched A.-S."/>
            <person name="Charusanti P."/>
            <person name="Shaw S."/>
            <person name="Blin K."/>
            <person name="Weber T."/>
        </authorList>
    </citation>
    <scope>NUCLEOTIDE SEQUENCE [LARGE SCALE GENOMIC DNA]</scope>
    <source>
        <strain evidence="1 2">NBC_00017</strain>
    </source>
</reference>
<accession>A0ABZ1MEV8</accession>
<protein>
    <submittedName>
        <fullName evidence="1">Uncharacterized protein</fullName>
    </submittedName>
</protein>